<gene>
    <name evidence="1" type="ORF">LAD12857_00840</name>
</gene>
<comment type="caution">
    <text evidence="1">The sequence shown here is derived from an EMBL/GenBank/DDBJ whole genome shotgun (WGS) entry which is preliminary data.</text>
</comment>
<dbReference type="EMBL" id="BRPJ01000002">
    <property type="protein sequence ID" value="GLB28161.1"/>
    <property type="molecule type" value="Genomic_DNA"/>
</dbReference>
<name>A0ABQ5LZJ3_9FIRM</name>
<accession>A0ABQ5LZJ3</accession>
<evidence type="ECO:0000313" key="1">
    <source>
        <dbReference type="EMBL" id="GLB28161.1"/>
    </source>
</evidence>
<keyword evidence="2" id="KW-1185">Reference proteome</keyword>
<proteinExistence type="predicted"/>
<evidence type="ECO:0000313" key="2">
    <source>
        <dbReference type="Proteomes" id="UP001419084"/>
    </source>
</evidence>
<protein>
    <submittedName>
        <fullName evidence="1">Uncharacterized protein</fullName>
    </submittedName>
</protein>
<reference evidence="1 2" key="1">
    <citation type="journal article" date="2024" name="Int. J. Syst. Evol. Microbiol.">
        <title>Lacrimispora brassicae sp. nov. isolated from fermented cabbage, and proposal of Clostridium indicum Gundawar et al. 2019 and Clostridium methoxybenzovorans Mechichi et al. 1999 as heterotypic synonyms of Lacrimispora amygdalina (Parshina et al. 2003) Haas and Blanchard 2020 and Lacrimispora indolis (McClung and McCoy 1957) Haas and Blanchard 2020, respectively.</title>
        <authorList>
            <person name="Kobayashi H."/>
            <person name="Tanizawa Y."/>
            <person name="Sakamoto M."/>
            <person name="Ohkuma M."/>
            <person name="Tohno M."/>
        </authorList>
    </citation>
    <scope>NUCLEOTIDE SEQUENCE [LARGE SCALE GENOMIC DNA]</scope>
    <source>
        <strain evidence="1 2">DSM 12857</strain>
    </source>
</reference>
<organism evidence="1 2">
    <name type="scientific">Lacrimispora amygdalina</name>
    <dbReference type="NCBI Taxonomy" id="253257"/>
    <lineage>
        <taxon>Bacteria</taxon>
        <taxon>Bacillati</taxon>
        <taxon>Bacillota</taxon>
        <taxon>Clostridia</taxon>
        <taxon>Lachnospirales</taxon>
        <taxon>Lachnospiraceae</taxon>
        <taxon>Lacrimispora</taxon>
    </lineage>
</organism>
<dbReference type="Proteomes" id="UP001419084">
    <property type="component" value="Unassembled WGS sequence"/>
</dbReference>
<sequence length="61" mass="6522">MIFKICATNGSKANPFNSVNNFLKIKSLVVSSTFAKISSIVLSSLSIAASPLLAEIFMNKN</sequence>